<dbReference type="InterPro" id="IPR000719">
    <property type="entry name" value="Prot_kinase_dom"/>
</dbReference>
<dbReference type="PANTHER" id="PTHR44329:SF261">
    <property type="entry name" value="ZINC FINGER CONTAINING PROTEIN KINASE-RELATED"/>
    <property type="match status" value="1"/>
</dbReference>
<accession>A0ABQ9FZ31</accession>
<evidence type="ECO:0000256" key="1">
    <source>
        <dbReference type="SAM" id="Phobius"/>
    </source>
</evidence>
<keyword evidence="1" id="KW-0812">Transmembrane</keyword>
<dbReference type="InterPro" id="IPR011009">
    <property type="entry name" value="Kinase-like_dom_sf"/>
</dbReference>
<protein>
    <recommendedName>
        <fullName evidence="3">Protein kinase domain-containing protein</fullName>
    </recommendedName>
</protein>
<feature type="transmembrane region" description="Helical" evidence="1">
    <location>
        <begin position="147"/>
        <end position="170"/>
    </location>
</feature>
<sequence>MEIRPTSLIGVFLLICMSTGQSYSLSDENGNHILYKLENISSCAVKIKHIGTINLKPLERTDGFPRSMVTKTTNITLKCNRTLYKVEDARFDIIEDDTRLGIRAELSHICCCPNACINGIPPVNNTNLGISLASGNMTDIPAISVKILTLIGVNVGVVVLAGIVASMCYVKRTNLQIYYKLPVIQTFSSRRTEDPSMDDLMENGLSGATPGPIPRPVAYRDYEPDSARQKKPVQLPVLDDCLITKNSITLGQRLGGGLFGDTHVGVFSGLKVAVTRITVNIHEDQITPESLKVLTDEVWFLSRQRHRNIVSMFGLCVENRLPYIISEFVEGETVKYYIQNRDDCVTWPQRMKICLQVADGMAYLHSTNPPILHRDLRCSNLFISSHDIIKVGDFGLVRLIQPFRDKCDIEDCSQGQYSACPSSPRWTAPEVLENPTSKENESNITASSDVYSFGVAELVKQGVRPEIPNSVAIMPQYRTLMKQCWNGDPESRPSFKQIATRSKELIHQSKTFQKALFNKQRLEKIQQTYEVKD</sequence>
<evidence type="ECO:0000259" key="3">
    <source>
        <dbReference type="PROSITE" id="PS50011"/>
    </source>
</evidence>
<dbReference type="InterPro" id="IPR008266">
    <property type="entry name" value="Tyr_kinase_AS"/>
</dbReference>
<dbReference type="InterPro" id="IPR020635">
    <property type="entry name" value="Tyr_kinase_cat_dom"/>
</dbReference>
<dbReference type="InterPro" id="IPR051681">
    <property type="entry name" value="Ser/Thr_Kinases-Pseudokinases"/>
</dbReference>
<keyword evidence="5" id="KW-1185">Reference proteome</keyword>
<keyword evidence="1" id="KW-0472">Membrane</keyword>
<feature type="chain" id="PRO_5045908120" description="Protein kinase domain-containing protein" evidence="2">
    <location>
        <begin position="23"/>
        <end position="533"/>
    </location>
</feature>
<dbReference type="Proteomes" id="UP001217089">
    <property type="component" value="Unassembled WGS sequence"/>
</dbReference>
<evidence type="ECO:0000256" key="2">
    <source>
        <dbReference type="SAM" id="SignalP"/>
    </source>
</evidence>
<name>A0ABQ9FZ31_TEGGR</name>
<dbReference type="SMART" id="SM00219">
    <property type="entry name" value="TyrKc"/>
    <property type="match status" value="1"/>
</dbReference>
<dbReference type="Pfam" id="PF07714">
    <property type="entry name" value="PK_Tyr_Ser-Thr"/>
    <property type="match status" value="1"/>
</dbReference>
<feature type="domain" description="Protein kinase" evidence="3">
    <location>
        <begin position="248"/>
        <end position="506"/>
    </location>
</feature>
<dbReference type="PROSITE" id="PS50011">
    <property type="entry name" value="PROTEIN_KINASE_DOM"/>
    <property type="match status" value="1"/>
</dbReference>
<keyword evidence="2" id="KW-0732">Signal</keyword>
<evidence type="ECO:0000313" key="5">
    <source>
        <dbReference type="Proteomes" id="UP001217089"/>
    </source>
</evidence>
<gene>
    <name evidence="4" type="ORF">KUTeg_002572</name>
</gene>
<dbReference type="InterPro" id="IPR001245">
    <property type="entry name" value="Ser-Thr/Tyr_kinase_cat_dom"/>
</dbReference>
<dbReference type="PROSITE" id="PS00109">
    <property type="entry name" value="PROTEIN_KINASE_TYR"/>
    <property type="match status" value="1"/>
</dbReference>
<dbReference type="Gene3D" id="1.10.510.10">
    <property type="entry name" value="Transferase(Phosphotransferase) domain 1"/>
    <property type="match status" value="1"/>
</dbReference>
<dbReference type="PANTHER" id="PTHR44329">
    <property type="entry name" value="SERINE/THREONINE-PROTEIN KINASE TNNI3K-RELATED"/>
    <property type="match status" value="1"/>
</dbReference>
<reference evidence="4 5" key="1">
    <citation type="submission" date="2022-12" db="EMBL/GenBank/DDBJ databases">
        <title>Chromosome-level genome of Tegillarca granosa.</title>
        <authorList>
            <person name="Kim J."/>
        </authorList>
    </citation>
    <scope>NUCLEOTIDE SEQUENCE [LARGE SCALE GENOMIC DNA]</scope>
    <source>
        <strain evidence="4">Teg-2019</strain>
        <tissue evidence="4">Adductor muscle</tissue>
    </source>
</reference>
<keyword evidence="1" id="KW-1133">Transmembrane helix</keyword>
<organism evidence="4 5">
    <name type="scientific">Tegillarca granosa</name>
    <name type="common">Malaysian cockle</name>
    <name type="synonym">Anadara granosa</name>
    <dbReference type="NCBI Taxonomy" id="220873"/>
    <lineage>
        <taxon>Eukaryota</taxon>
        <taxon>Metazoa</taxon>
        <taxon>Spiralia</taxon>
        <taxon>Lophotrochozoa</taxon>
        <taxon>Mollusca</taxon>
        <taxon>Bivalvia</taxon>
        <taxon>Autobranchia</taxon>
        <taxon>Pteriomorphia</taxon>
        <taxon>Arcoida</taxon>
        <taxon>Arcoidea</taxon>
        <taxon>Arcidae</taxon>
        <taxon>Tegillarca</taxon>
    </lineage>
</organism>
<dbReference type="EMBL" id="JARBDR010000141">
    <property type="protein sequence ID" value="KAJ8320985.1"/>
    <property type="molecule type" value="Genomic_DNA"/>
</dbReference>
<comment type="caution">
    <text evidence="4">The sequence shown here is derived from an EMBL/GenBank/DDBJ whole genome shotgun (WGS) entry which is preliminary data.</text>
</comment>
<dbReference type="SUPFAM" id="SSF56112">
    <property type="entry name" value="Protein kinase-like (PK-like)"/>
    <property type="match status" value="1"/>
</dbReference>
<proteinExistence type="predicted"/>
<feature type="signal peptide" evidence="2">
    <location>
        <begin position="1"/>
        <end position="22"/>
    </location>
</feature>
<evidence type="ECO:0000313" key="4">
    <source>
        <dbReference type="EMBL" id="KAJ8320985.1"/>
    </source>
</evidence>